<sequence>MTTIMAMTRAIAAMRTDATFLADRISGHMARWRARGPGLWTALCLVLCLLLAQHAGLVHRVVHGGLPGATVPVTVEAAADSTDTHTDSFALKLGLHSCVLFDGATLADSHHGSFDLPVLAFGKPVKPASLAWRWPDLPAARPFHSRAPPASPVFA</sequence>
<evidence type="ECO:0000313" key="1">
    <source>
        <dbReference type="EMBL" id="URF04426.1"/>
    </source>
</evidence>
<dbReference type="RefSeq" id="WP_250024996.1">
    <property type="nucleotide sequence ID" value="NZ_CP097330.1"/>
</dbReference>
<dbReference type="EMBL" id="CP097330">
    <property type="protein sequence ID" value="URF04426.1"/>
    <property type="molecule type" value="Genomic_DNA"/>
</dbReference>
<accession>A0AAE9I186</accession>
<evidence type="ECO:0000313" key="2">
    <source>
        <dbReference type="Proteomes" id="UP001056132"/>
    </source>
</evidence>
<reference evidence="1" key="2">
    <citation type="submission" date="2022-05" db="EMBL/GenBank/DDBJ databases">
        <authorList>
            <person name="Kunte H.-J."/>
        </authorList>
    </citation>
    <scope>NUCLEOTIDE SEQUENCE</scope>
    <source>
        <strain evidence="1">G5</strain>
    </source>
</reference>
<name>A0AAE9I186_9BURK</name>
<protein>
    <recommendedName>
        <fullName evidence="3">DUF2946 domain-containing protein</fullName>
    </recommendedName>
</protein>
<dbReference type="Proteomes" id="UP001056132">
    <property type="component" value="Chromosome 1"/>
</dbReference>
<dbReference type="KEGG" id="ccam:M5D45_00740"/>
<proteinExistence type="predicted"/>
<gene>
    <name evidence="1" type="ORF">M5D45_00740</name>
</gene>
<organism evidence="1 2">
    <name type="scientific">Cupriavidus campinensis</name>
    <dbReference type="NCBI Taxonomy" id="151783"/>
    <lineage>
        <taxon>Bacteria</taxon>
        <taxon>Pseudomonadati</taxon>
        <taxon>Pseudomonadota</taxon>
        <taxon>Betaproteobacteria</taxon>
        <taxon>Burkholderiales</taxon>
        <taxon>Burkholderiaceae</taxon>
        <taxon>Cupriavidus</taxon>
    </lineage>
</organism>
<evidence type="ECO:0008006" key="3">
    <source>
        <dbReference type="Google" id="ProtNLM"/>
    </source>
</evidence>
<reference evidence="1" key="1">
    <citation type="journal article" date="2022" name="Microbiol. Resour. Announc.">
        <title>Genome Sequence of Cupriavidus campinensis Strain G5, a Member of a Bacterial Consortium Capable of Polyethylene Degradation.</title>
        <authorList>
            <person name="Schneider B."/>
            <person name="Pfeiffer F."/>
            <person name="Dyall-Smith M."/>
            <person name="Kunte H.J."/>
        </authorList>
    </citation>
    <scope>NUCLEOTIDE SEQUENCE</scope>
    <source>
        <strain evidence="1">G5</strain>
    </source>
</reference>
<dbReference type="AlphaFoldDB" id="A0AAE9I186"/>